<dbReference type="EMBL" id="ML976375">
    <property type="protein sequence ID" value="KAF1934781.1"/>
    <property type="molecule type" value="Genomic_DNA"/>
</dbReference>
<evidence type="ECO:0000256" key="1">
    <source>
        <dbReference type="SAM" id="MobiDB-lite"/>
    </source>
</evidence>
<feature type="region of interest" description="Disordered" evidence="1">
    <location>
        <begin position="1"/>
        <end position="81"/>
    </location>
</feature>
<name>A0A6A5S297_9PLEO</name>
<reference evidence="2" key="1">
    <citation type="journal article" date="2020" name="Stud. Mycol.">
        <title>101 Dothideomycetes genomes: a test case for predicting lifestyles and emergence of pathogens.</title>
        <authorList>
            <person name="Haridas S."/>
            <person name="Albert R."/>
            <person name="Binder M."/>
            <person name="Bloem J."/>
            <person name="Labutti K."/>
            <person name="Salamov A."/>
            <person name="Andreopoulos B."/>
            <person name="Baker S."/>
            <person name="Barry K."/>
            <person name="Bills G."/>
            <person name="Bluhm B."/>
            <person name="Cannon C."/>
            <person name="Castanera R."/>
            <person name="Culley D."/>
            <person name="Daum C."/>
            <person name="Ezra D."/>
            <person name="Gonzalez J."/>
            <person name="Henrissat B."/>
            <person name="Kuo A."/>
            <person name="Liang C."/>
            <person name="Lipzen A."/>
            <person name="Lutzoni F."/>
            <person name="Magnuson J."/>
            <person name="Mondo S."/>
            <person name="Nolan M."/>
            <person name="Ohm R."/>
            <person name="Pangilinan J."/>
            <person name="Park H.-J."/>
            <person name="Ramirez L."/>
            <person name="Alfaro M."/>
            <person name="Sun H."/>
            <person name="Tritt A."/>
            <person name="Yoshinaga Y."/>
            <person name="Zwiers L.-H."/>
            <person name="Turgeon B."/>
            <person name="Goodwin S."/>
            <person name="Spatafora J."/>
            <person name="Crous P."/>
            <person name="Grigoriev I."/>
        </authorList>
    </citation>
    <scope>NUCLEOTIDE SEQUENCE</scope>
    <source>
        <strain evidence="2">CBS 161.51</strain>
    </source>
</reference>
<protein>
    <submittedName>
        <fullName evidence="2">Uncharacterized protein</fullName>
    </submittedName>
</protein>
<feature type="compositionally biased region" description="Basic residues" evidence="1">
    <location>
        <begin position="54"/>
        <end position="72"/>
    </location>
</feature>
<sequence length="215" mass="23255">MILSATEDAPGPRTCNKTGTTRKSVHCLTPSPESCIAPSKKAQGRAPTMGNKKAPAKKKTPGNKKARRKRKPNTLQEMYDQDEAERVAAAAAAAAGGEMTGEEDEVEDEVEDEGMDEQPLPVAPAACTVATLAPVVSKEPINISLLPLLLPPLSPVNLGYAMKFAYMICVNKTVCVQDTGTDHRSVFLMWHVERNIEEMYKVFVAGIRDIGIGLY</sequence>
<evidence type="ECO:0000313" key="2">
    <source>
        <dbReference type="EMBL" id="KAF1934781.1"/>
    </source>
</evidence>
<gene>
    <name evidence="2" type="ORF">EJ02DRAFT_164657</name>
</gene>
<evidence type="ECO:0000313" key="3">
    <source>
        <dbReference type="Proteomes" id="UP000800038"/>
    </source>
</evidence>
<dbReference type="AlphaFoldDB" id="A0A6A5S297"/>
<organism evidence="2 3">
    <name type="scientific">Clathrospora elynae</name>
    <dbReference type="NCBI Taxonomy" id="706981"/>
    <lineage>
        <taxon>Eukaryota</taxon>
        <taxon>Fungi</taxon>
        <taxon>Dikarya</taxon>
        <taxon>Ascomycota</taxon>
        <taxon>Pezizomycotina</taxon>
        <taxon>Dothideomycetes</taxon>
        <taxon>Pleosporomycetidae</taxon>
        <taxon>Pleosporales</taxon>
        <taxon>Diademaceae</taxon>
        <taxon>Clathrospora</taxon>
    </lineage>
</organism>
<dbReference type="Proteomes" id="UP000800038">
    <property type="component" value="Unassembled WGS sequence"/>
</dbReference>
<keyword evidence="3" id="KW-1185">Reference proteome</keyword>
<proteinExistence type="predicted"/>
<accession>A0A6A5S297</accession>